<accession>A0A1G8GLJ4</accession>
<gene>
    <name evidence="2" type="ORF">SAMN05421818_12925</name>
</gene>
<dbReference type="GO" id="GO:0005737">
    <property type="term" value="C:cytoplasm"/>
    <property type="evidence" value="ECO:0007669"/>
    <property type="project" value="TreeGrafter"/>
</dbReference>
<evidence type="ECO:0000259" key="1">
    <source>
        <dbReference type="Pfam" id="PF00149"/>
    </source>
</evidence>
<protein>
    <submittedName>
        <fullName evidence="2">Calcineurin-like phosphoesterase</fullName>
    </submittedName>
</protein>
<organism evidence="2 3">
    <name type="scientific">Myroides phaeus</name>
    <dbReference type="NCBI Taxonomy" id="702745"/>
    <lineage>
        <taxon>Bacteria</taxon>
        <taxon>Pseudomonadati</taxon>
        <taxon>Bacteroidota</taxon>
        <taxon>Flavobacteriia</taxon>
        <taxon>Flavobacteriales</taxon>
        <taxon>Flavobacteriaceae</taxon>
        <taxon>Myroides</taxon>
    </lineage>
</organism>
<dbReference type="AlphaFoldDB" id="A0A1G8GLJ4"/>
<sequence>MIFNLIMNDITTNFINFDIIGDIHGHSNDLKQLLSALGYTTSNGYFQHPERKVLFIGDYIDRGVNVIEVLDIVKKMVDNNQAIALMGNHEYNAICYNTKSSKGEYLRPHNKKNFNQHAVTMAAFMQDAELYKMYIEWFKTLPLFFENDSFRAVHACWDDKGIDVLKKKLVNNCLTDELLEESSTVGTELHLAVEHALKGKEATLPEGLSFIDNDRILRTEFRIKWWENPQEMTYNNMSIHPIDNLPNTPFQSEEKSYYKQGEKPVFFGHYWMPYSENQKPTILKDNVCCLDFSIAKDGKLISYRYSGENILDSTKIAFIK</sequence>
<dbReference type="InterPro" id="IPR006186">
    <property type="entry name" value="Ser/Thr-sp_prot-phosphatase"/>
</dbReference>
<dbReference type="InterPro" id="IPR050126">
    <property type="entry name" value="Ap4A_hydrolase"/>
</dbReference>
<evidence type="ECO:0000313" key="2">
    <source>
        <dbReference type="EMBL" id="SDH95274.1"/>
    </source>
</evidence>
<dbReference type="EMBL" id="FNDQ01000029">
    <property type="protein sequence ID" value="SDH95274.1"/>
    <property type="molecule type" value="Genomic_DNA"/>
</dbReference>
<dbReference type="PRINTS" id="PR00114">
    <property type="entry name" value="STPHPHTASE"/>
</dbReference>
<dbReference type="PANTHER" id="PTHR42850:SF7">
    <property type="entry name" value="BIS(5'-NUCLEOSYL)-TETRAPHOSPHATASE PRPE [ASYMMETRICAL]"/>
    <property type="match status" value="1"/>
</dbReference>
<dbReference type="Proteomes" id="UP000243588">
    <property type="component" value="Unassembled WGS sequence"/>
</dbReference>
<dbReference type="InterPro" id="IPR029052">
    <property type="entry name" value="Metallo-depent_PP-like"/>
</dbReference>
<dbReference type="STRING" id="702745.SAMN05421818_12925"/>
<dbReference type="Pfam" id="PF00149">
    <property type="entry name" value="Metallophos"/>
    <property type="match status" value="1"/>
</dbReference>
<dbReference type="PANTHER" id="PTHR42850">
    <property type="entry name" value="METALLOPHOSPHOESTERASE"/>
    <property type="match status" value="1"/>
</dbReference>
<dbReference type="InterPro" id="IPR004843">
    <property type="entry name" value="Calcineurin-like_PHP"/>
</dbReference>
<reference evidence="3" key="1">
    <citation type="submission" date="2016-10" db="EMBL/GenBank/DDBJ databases">
        <authorList>
            <person name="Varghese N."/>
            <person name="Submissions S."/>
        </authorList>
    </citation>
    <scope>NUCLEOTIDE SEQUENCE [LARGE SCALE GENOMIC DNA]</scope>
    <source>
        <strain evidence="3">DSM 23313</strain>
    </source>
</reference>
<dbReference type="SUPFAM" id="SSF56300">
    <property type="entry name" value="Metallo-dependent phosphatases"/>
    <property type="match status" value="1"/>
</dbReference>
<proteinExistence type="predicted"/>
<feature type="domain" description="Calcineurin-like phosphoesterase" evidence="1">
    <location>
        <begin position="16"/>
        <end position="155"/>
    </location>
</feature>
<name>A0A1G8GLJ4_9FLAO</name>
<dbReference type="Gene3D" id="3.60.21.10">
    <property type="match status" value="1"/>
</dbReference>
<dbReference type="GO" id="GO:0016791">
    <property type="term" value="F:phosphatase activity"/>
    <property type="evidence" value="ECO:0007669"/>
    <property type="project" value="TreeGrafter"/>
</dbReference>
<evidence type="ECO:0000313" key="3">
    <source>
        <dbReference type="Proteomes" id="UP000243588"/>
    </source>
</evidence>
<keyword evidence="3" id="KW-1185">Reference proteome</keyword>